<comment type="subcellular location">
    <subcellularLocation>
        <location evidence="1">Endomembrane system</location>
        <topology evidence="1">Multi-pass membrane protein</topology>
    </subcellularLocation>
</comment>
<keyword evidence="4 6" id="KW-1133">Transmembrane helix</keyword>
<feature type="transmembrane region" description="Helical" evidence="6">
    <location>
        <begin position="94"/>
        <end position="112"/>
    </location>
</feature>
<organism evidence="7 8">
    <name type="scientific">Sphingopyxis macrogoltabida</name>
    <name type="common">Sphingomonas macrogoltabidus</name>
    <dbReference type="NCBI Taxonomy" id="33050"/>
    <lineage>
        <taxon>Bacteria</taxon>
        <taxon>Pseudomonadati</taxon>
        <taxon>Pseudomonadota</taxon>
        <taxon>Alphaproteobacteria</taxon>
        <taxon>Sphingomonadales</taxon>
        <taxon>Sphingomonadaceae</taxon>
        <taxon>Sphingopyxis</taxon>
    </lineage>
</organism>
<dbReference type="AlphaFoldDB" id="A0AAC9AYB2"/>
<feature type="transmembrane region" description="Helical" evidence="6">
    <location>
        <begin position="264"/>
        <end position="286"/>
    </location>
</feature>
<dbReference type="Gene3D" id="1.20.1250.20">
    <property type="entry name" value="MFS general substrate transporter like domains"/>
    <property type="match status" value="1"/>
</dbReference>
<reference evidence="8" key="1">
    <citation type="submission" date="2015-11" db="EMBL/GenBank/DDBJ databases">
        <title>Complete genome sequence of a polyethylene-glycol degrader Sphingopyxis macrogoltabida 203N (NBRC 111659).</title>
        <authorList>
            <person name="Yoshiyuki O."/>
            <person name="Shouta N."/>
            <person name="Nagata Y."/>
            <person name="Numata M."/>
            <person name="Tsuchikane K."/>
            <person name="Hosoyama A."/>
            <person name="Yamazoe A."/>
            <person name="Tsuda M."/>
            <person name="Fujita N."/>
            <person name="Kawai F."/>
        </authorList>
    </citation>
    <scope>NUCLEOTIDE SEQUENCE [LARGE SCALE GENOMIC DNA]</scope>
    <source>
        <strain evidence="8">203N</strain>
    </source>
</reference>
<evidence type="ECO:0000256" key="5">
    <source>
        <dbReference type="ARBA" id="ARBA00023136"/>
    </source>
</evidence>
<feature type="transmembrane region" description="Helical" evidence="6">
    <location>
        <begin position="403"/>
        <end position="427"/>
    </location>
</feature>
<accession>A0AAC9AYB2</accession>
<evidence type="ECO:0000256" key="2">
    <source>
        <dbReference type="ARBA" id="ARBA00022448"/>
    </source>
</evidence>
<sequence length="464" mass="48254">MASTTVPEIAPAAAAPARLDRPGLAWALFEGGRIPYVVMLGVVFMPYFAKTVVGDAVAGQAEVANFAKYAGFAAACTAPLLGALLDQRGRRKPWIVAFMAILVGVVAALWFAEPGGAGLPIAVIVTLLVFGKLFYTYTEMLHNSLLAVAASGGSMARLSGLSITIGSSSGFLFLIFILLALVRPEAPLFGLDTESFQHLRIVPIMAALLLVAASVPLLLYARDYPPTNKSWSASFGGAFAYLGGLARHLKARPNAAKFLLARMIYADGITAISIFTGVLAGGVMGWSATELLLLGIGQLAAAATGAFFLARLDMRIGSKRTLQIMLSGMIVALLVIVGTSPDTIFFVRLDGGPLAWDGPVFARVTDIVFLALLLTMTGLTSGTTASSRALLASLSPASEAGAYFGLYAMAGTVTAWLAPLAIGWATAATQSQQAGFVPVIVLLAIGLALLSTVKPSAAPEKENQ</sequence>
<evidence type="ECO:0000256" key="1">
    <source>
        <dbReference type="ARBA" id="ARBA00004127"/>
    </source>
</evidence>
<dbReference type="PANTHER" id="PTHR23519">
    <property type="entry name" value="AUTOPHAGY-RELATED PROTEIN 22"/>
    <property type="match status" value="1"/>
</dbReference>
<keyword evidence="8" id="KW-1185">Reference proteome</keyword>
<dbReference type="InterPro" id="IPR024671">
    <property type="entry name" value="Atg22-like"/>
</dbReference>
<dbReference type="RefSeq" id="WP_054731942.1">
    <property type="nucleotide sequence ID" value="NZ_CP009429.1"/>
</dbReference>
<dbReference type="SUPFAM" id="SSF103473">
    <property type="entry name" value="MFS general substrate transporter"/>
    <property type="match status" value="1"/>
</dbReference>
<protein>
    <recommendedName>
        <fullName evidence="9">MFS transporter</fullName>
    </recommendedName>
</protein>
<feature type="transmembrane region" description="Helical" evidence="6">
    <location>
        <begin position="158"/>
        <end position="181"/>
    </location>
</feature>
<dbReference type="EMBL" id="CP013344">
    <property type="protein sequence ID" value="AMU92012.1"/>
    <property type="molecule type" value="Genomic_DNA"/>
</dbReference>
<gene>
    <name evidence="7" type="ORF">ATM17_23650</name>
</gene>
<feature type="transmembrane region" description="Helical" evidence="6">
    <location>
        <begin position="118"/>
        <end position="137"/>
    </location>
</feature>
<feature type="transmembrane region" description="Helical" evidence="6">
    <location>
        <begin position="24"/>
        <end position="49"/>
    </location>
</feature>
<evidence type="ECO:0008006" key="9">
    <source>
        <dbReference type="Google" id="ProtNLM"/>
    </source>
</evidence>
<keyword evidence="5 6" id="KW-0472">Membrane</keyword>
<evidence type="ECO:0000256" key="6">
    <source>
        <dbReference type="SAM" id="Phobius"/>
    </source>
</evidence>
<keyword evidence="2" id="KW-0813">Transport</keyword>
<dbReference type="PANTHER" id="PTHR23519:SF1">
    <property type="entry name" value="AUTOPHAGY-RELATED PROTEIN 22"/>
    <property type="match status" value="1"/>
</dbReference>
<dbReference type="Pfam" id="PF11700">
    <property type="entry name" value="ATG22"/>
    <property type="match status" value="1"/>
</dbReference>
<dbReference type="GO" id="GO:0012505">
    <property type="term" value="C:endomembrane system"/>
    <property type="evidence" value="ECO:0007669"/>
    <property type="project" value="UniProtKB-SubCell"/>
</dbReference>
<proteinExistence type="predicted"/>
<feature type="transmembrane region" description="Helical" evidence="6">
    <location>
        <begin position="367"/>
        <end position="391"/>
    </location>
</feature>
<feature type="transmembrane region" description="Helical" evidence="6">
    <location>
        <begin position="69"/>
        <end position="85"/>
    </location>
</feature>
<name>A0AAC9AYB2_SPHMC</name>
<evidence type="ECO:0000313" key="7">
    <source>
        <dbReference type="EMBL" id="AMU92012.1"/>
    </source>
</evidence>
<reference evidence="7 8" key="2">
    <citation type="journal article" date="2016" name="Genome Announc.">
        <title>Complete Genome Sequence of Sphingopyxis macrogoltabida Strain 203N (NBRC 111659), a Polyethylene Glycol Degrader.</title>
        <authorList>
            <person name="Ohtsubo Y."/>
            <person name="Nonoyama S."/>
            <person name="Nagata Y."/>
            <person name="Numata M."/>
            <person name="Tsuchikane K."/>
            <person name="Hosoyama A."/>
            <person name="Yamazoe A."/>
            <person name="Tsuda M."/>
            <person name="Fujita N."/>
            <person name="Kawai F."/>
        </authorList>
    </citation>
    <scope>NUCLEOTIDE SEQUENCE [LARGE SCALE GENOMIC DNA]</scope>
    <source>
        <strain evidence="7 8">203N</strain>
    </source>
</reference>
<feature type="transmembrane region" description="Helical" evidence="6">
    <location>
        <begin position="433"/>
        <end position="453"/>
    </location>
</feature>
<feature type="transmembrane region" description="Helical" evidence="6">
    <location>
        <begin position="324"/>
        <end position="347"/>
    </location>
</feature>
<feature type="transmembrane region" description="Helical" evidence="6">
    <location>
        <begin position="201"/>
        <end position="221"/>
    </location>
</feature>
<dbReference type="InterPro" id="IPR050495">
    <property type="entry name" value="ATG22/LtaA_families"/>
</dbReference>
<evidence type="ECO:0000256" key="3">
    <source>
        <dbReference type="ARBA" id="ARBA00022692"/>
    </source>
</evidence>
<feature type="transmembrane region" description="Helical" evidence="6">
    <location>
        <begin position="292"/>
        <end position="312"/>
    </location>
</feature>
<dbReference type="InterPro" id="IPR036259">
    <property type="entry name" value="MFS_trans_sf"/>
</dbReference>
<dbReference type="Proteomes" id="UP000076088">
    <property type="component" value="Chromosome"/>
</dbReference>
<dbReference type="KEGG" id="smaz:LH19_23090"/>
<evidence type="ECO:0000256" key="4">
    <source>
        <dbReference type="ARBA" id="ARBA00022989"/>
    </source>
</evidence>
<evidence type="ECO:0000313" key="8">
    <source>
        <dbReference type="Proteomes" id="UP000076088"/>
    </source>
</evidence>
<keyword evidence="3 6" id="KW-0812">Transmembrane</keyword>